<organism evidence="2 3">
    <name type="scientific">Stylonychia lemnae</name>
    <name type="common">Ciliate</name>
    <dbReference type="NCBI Taxonomy" id="5949"/>
    <lineage>
        <taxon>Eukaryota</taxon>
        <taxon>Sar</taxon>
        <taxon>Alveolata</taxon>
        <taxon>Ciliophora</taxon>
        <taxon>Intramacronucleata</taxon>
        <taxon>Spirotrichea</taxon>
        <taxon>Stichotrichia</taxon>
        <taxon>Sporadotrichida</taxon>
        <taxon>Oxytrichidae</taxon>
        <taxon>Stylonychinae</taxon>
        <taxon>Stylonychia</taxon>
    </lineage>
</organism>
<evidence type="ECO:0000313" key="3">
    <source>
        <dbReference type="Proteomes" id="UP000039865"/>
    </source>
</evidence>
<dbReference type="EMBL" id="CCKQ01013283">
    <property type="protein sequence ID" value="CDW84923.1"/>
    <property type="molecule type" value="Genomic_DNA"/>
</dbReference>
<proteinExistence type="predicted"/>
<protein>
    <submittedName>
        <fullName evidence="2">Uncharacterized protein</fullName>
    </submittedName>
</protein>
<dbReference type="InParanoid" id="A0A078AVX1"/>
<name>A0A078AVX1_STYLE</name>
<reference evidence="2 3" key="1">
    <citation type="submission" date="2014-06" db="EMBL/GenBank/DDBJ databases">
        <authorList>
            <person name="Swart Estienne"/>
        </authorList>
    </citation>
    <scope>NUCLEOTIDE SEQUENCE [LARGE SCALE GENOMIC DNA]</scope>
    <source>
        <strain evidence="2 3">130c</strain>
    </source>
</reference>
<feature type="region of interest" description="Disordered" evidence="1">
    <location>
        <begin position="402"/>
        <end position="431"/>
    </location>
</feature>
<gene>
    <name evidence="2" type="primary">Contig2680.g2875</name>
    <name evidence="2" type="ORF">STYLEM_13992</name>
</gene>
<sequence>MSTNLTYNPQHLFNKLAQPHKKYNSIIQIKNDFINLNGLPQNISSDVDSSRLLEDHPDIKEAVAATKLPQIQIRQNLTSNKNESSPYVLRKSVLQQMNSMNQIIKQNSGNPNHQYNHDRNTSMTYESSTQISSGVFQPLYDHNNIYQFQKYDNEIQKLSKVQMKAINQMQRRYTKLANNNNSLSAEEITSRFKEMYKIYKNSSQEDAEVQIESPKKQSPVNKICKILENNDNFSMTSRVKNLRFQINQNLNASKEKSTLKSAKQVNDRHSIIIKDEAKQVNQQITQQLYDIIQNKEYLKSIVQKEKKKISNIQMKDQIIYDSNQHQSNQFESSNCIQSNSSINQLSQNKRSSMQINGNESSMRVREFQKVIKNAYQNYYKKAKVDSRETPFTNESLRRKLSQNMSDAKLSKNQINDQNNKKHKHKNDPNSYGELFIESQSFHVKKEMRNSKQLYNLSQSKETSTSSFRNFDNIYDIQQLNQDRSQIISGQQHISKGKNESVLKYLKLHQIEDQT</sequence>
<accession>A0A078AVX1</accession>
<dbReference type="AlphaFoldDB" id="A0A078AVX1"/>
<evidence type="ECO:0000256" key="1">
    <source>
        <dbReference type="SAM" id="MobiDB-lite"/>
    </source>
</evidence>
<keyword evidence="3" id="KW-1185">Reference proteome</keyword>
<dbReference type="Proteomes" id="UP000039865">
    <property type="component" value="Unassembled WGS sequence"/>
</dbReference>
<evidence type="ECO:0000313" key="2">
    <source>
        <dbReference type="EMBL" id="CDW84923.1"/>
    </source>
</evidence>